<reference evidence="3" key="1">
    <citation type="journal article" date="2020" name="New Phytol.">
        <title>Comparative genomics reveals dynamic genome evolution in host specialist ectomycorrhizal fungi.</title>
        <authorList>
            <person name="Lofgren L.A."/>
            <person name="Nguyen N.H."/>
            <person name="Vilgalys R."/>
            <person name="Ruytinx J."/>
            <person name="Liao H.L."/>
            <person name="Branco S."/>
            <person name="Kuo A."/>
            <person name="LaButti K."/>
            <person name="Lipzen A."/>
            <person name="Andreopoulos W."/>
            <person name="Pangilinan J."/>
            <person name="Riley R."/>
            <person name="Hundley H."/>
            <person name="Na H."/>
            <person name="Barry K."/>
            <person name="Grigoriev I.V."/>
            <person name="Stajich J.E."/>
            <person name="Kennedy P.G."/>
        </authorList>
    </citation>
    <scope>NUCLEOTIDE SEQUENCE</scope>
    <source>
        <strain evidence="3">S12</strain>
    </source>
</reference>
<feature type="coiled-coil region" evidence="1">
    <location>
        <begin position="141"/>
        <end position="168"/>
    </location>
</feature>
<keyword evidence="1" id="KW-0175">Coiled coil</keyword>
<evidence type="ECO:0000256" key="1">
    <source>
        <dbReference type="SAM" id="Coils"/>
    </source>
</evidence>
<feature type="region of interest" description="Disordered" evidence="2">
    <location>
        <begin position="812"/>
        <end position="854"/>
    </location>
</feature>
<keyword evidence="4" id="KW-1185">Reference proteome</keyword>
<protein>
    <submittedName>
        <fullName evidence="3">Uncharacterized protein</fullName>
    </submittedName>
</protein>
<feature type="compositionally biased region" description="Low complexity" evidence="2">
    <location>
        <begin position="828"/>
        <end position="840"/>
    </location>
</feature>
<dbReference type="GeneID" id="64593006"/>
<dbReference type="Proteomes" id="UP000719766">
    <property type="component" value="Unassembled WGS sequence"/>
</dbReference>
<dbReference type="RefSeq" id="XP_041155207.1">
    <property type="nucleotide sequence ID" value="XM_041299242.1"/>
</dbReference>
<feature type="compositionally biased region" description="Polar residues" evidence="2">
    <location>
        <begin position="842"/>
        <end position="851"/>
    </location>
</feature>
<name>A0A9P7DCL7_9AGAM</name>
<sequence length="971" mass="106699">MSVEQNELDDEHPLVLELSSLRQTAARFQHEAHQAALKLQRHTLATAQTDDRLHFLESQHSLLLSELATLRAHPLPNSQSDTHVVQELTLALRRSSEKLDLTEHALAEKIAELVNTRTEAQKARYNAEGAYKLAASVRAREEEGKVRERSLETRLQAAEEERRLIELVVHEYADLVRSLDGRKSSLGNGGAVLQNASASASSLTLVEGLHEGKSNLHRLTTEFAFETEKRETSITQLRNEITNLENILDAERKTAAHDRAHLAKAQSELEALKLDDTTAAKMVSRYMKFSQSQTNALQSTLTTLQTRHTSSQHTLQSTINDAEARMHAHIAENARLRDALEELGEEVTREAYGRRREVALRLALLAREEALSEALRRWVRRAQEGMHRCADADSQMYAAFERAVKDAESLLVTLDAEVAGSLVTGVFGRLVLAKDAVMRMTEEVGVEVERRVAAERRISLGMGSLDEIAHEQTISSPAVSILNLTQTPATKEVYTLPQSAELPAPLVPANELPMEPVDMDRMLDTQEVKLHIQTPDTKGTPLPVIGEITPGTSRLLLDLPADPGRCTAVSILDLVQIPAGEEACILLPFVESHTSLASANKSLIEPDTDGTSDTKDTPPPLLLTNLTKQEESPTNQFLERKEDSGVFFTSAATNEISSLLASLSEVSHRYDTLQHAFRDCSLALKDLKRLLPPIAIASPPTLTPTPSHSARSFLRTALERISDYTEDVRVELEIRITDEALAIRGFETLLTVPGALSLSSDSKLDLEEMRAFVDGRDEGVRRARDRLEEKLVDVQHDVAVVKRAVHDFQVQLDEESEPEEDKSWSAWTSSLLPRSSTPTPSQAPTFGSMMTSPRLRRSSSVKQLFSLAELELRIPMPLPALIPQAQPAYGALGLGVGSGAAPGLGRQRTMSMMYSLGIGSRASVSTSALGSVSSLGIPGMSPVKNGGGRSRFVTTPLTGETRRDRDDSDVE</sequence>
<gene>
    <name evidence="3" type="ORF">HD556DRAFT_1276840</name>
</gene>
<organism evidence="3 4">
    <name type="scientific">Suillus plorans</name>
    <dbReference type="NCBI Taxonomy" id="116603"/>
    <lineage>
        <taxon>Eukaryota</taxon>
        <taxon>Fungi</taxon>
        <taxon>Dikarya</taxon>
        <taxon>Basidiomycota</taxon>
        <taxon>Agaricomycotina</taxon>
        <taxon>Agaricomycetes</taxon>
        <taxon>Agaricomycetidae</taxon>
        <taxon>Boletales</taxon>
        <taxon>Suillineae</taxon>
        <taxon>Suillaceae</taxon>
        <taxon>Suillus</taxon>
    </lineage>
</organism>
<feature type="coiled-coil region" evidence="1">
    <location>
        <begin position="319"/>
        <end position="346"/>
    </location>
</feature>
<dbReference type="AlphaFoldDB" id="A0A9P7DCL7"/>
<accession>A0A9P7DCL7</accession>
<comment type="caution">
    <text evidence="3">The sequence shown here is derived from an EMBL/GenBank/DDBJ whole genome shotgun (WGS) entry which is preliminary data.</text>
</comment>
<evidence type="ECO:0000313" key="3">
    <source>
        <dbReference type="EMBL" id="KAG1787913.1"/>
    </source>
</evidence>
<feature type="compositionally biased region" description="Basic and acidic residues" evidence="2">
    <location>
        <begin position="960"/>
        <end position="971"/>
    </location>
</feature>
<evidence type="ECO:0000313" key="4">
    <source>
        <dbReference type="Proteomes" id="UP000719766"/>
    </source>
</evidence>
<dbReference type="OrthoDB" id="2592022at2759"/>
<feature type="region of interest" description="Disordered" evidence="2">
    <location>
        <begin position="939"/>
        <end position="971"/>
    </location>
</feature>
<evidence type="ECO:0000256" key="2">
    <source>
        <dbReference type="SAM" id="MobiDB-lite"/>
    </source>
</evidence>
<dbReference type="EMBL" id="JABBWE010000073">
    <property type="protein sequence ID" value="KAG1787913.1"/>
    <property type="molecule type" value="Genomic_DNA"/>
</dbReference>
<proteinExistence type="predicted"/>